<evidence type="ECO:0000313" key="1">
    <source>
        <dbReference type="Proteomes" id="UP000095283"/>
    </source>
</evidence>
<proteinExistence type="predicted"/>
<name>A0A1I7W7U8_HETBA</name>
<accession>A0A1I7W7U8</accession>
<reference evidence="2" key="1">
    <citation type="submission" date="2016-11" db="UniProtKB">
        <authorList>
            <consortium name="WormBaseParasite"/>
        </authorList>
    </citation>
    <scope>IDENTIFICATION</scope>
</reference>
<dbReference type="Proteomes" id="UP000095283">
    <property type="component" value="Unplaced"/>
</dbReference>
<dbReference type="AlphaFoldDB" id="A0A1I7W7U8"/>
<protein>
    <submittedName>
        <fullName evidence="2">Homeodomain-like protein</fullName>
    </submittedName>
</protein>
<evidence type="ECO:0000313" key="2">
    <source>
        <dbReference type="WBParaSite" id="Hba_00717"/>
    </source>
</evidence>
<organism evidence="1 2">
    <name type="scientific">Heterorhabditis bacteriophora</name>
    <name type="common">Entomopathogenic nematode worm</name>
    <dbReference type="NCBI Taxonomy" id="37862"/>
    <lineage>
        <taxon>Eukaryota</taxon>
        <taxon>Metazoa</taxon>
        <taxon>Ecdysozoa</taxon>
        <taxon>Nematoda</taxon>
        <taxon>Chromadorea</taxon>
        <taxon>Rhabditida</taxon>
        <taxon>Rhabditina</taxon>
        <taxon>Rhabditomorpha</taxon>
        <taxon>Strongyloidea</taxon>
        <taxon>Heterorhabditidae</taxon>
        <taxon>Heterorhabditis</taxon>
    </lineage>
</organism>
<keyword evidence="1" id="KW-1185">Reference proteome</keyword>
<dbReference type="WBParaSite" id="Hba_00717">
    <property type="protein sequence ID" value="Hba_00717"/>
    <property type="gene ID" value="Hba_00717"/>
</dbReference>
<sequence>MKLRELESDWRVRSDILNMRKRRVPTLVGEKHVAIAKELCQENGCSPDCQTISGAWHSKEPLQKWKSQVREHVVLEELSRRGSAKKQEVDEENGF</sequence>